<gene>
    <name evidence="5" type="ORF">NK125_13005</name>
</gene>
<protein>
    <submittedName>
        <fullName evidence="5">AraC family transcriptional regulator</fullName>
    </submittedName>
</protein>
<dbReference type="PANTHER" id="PTHR43280">
    <property type="entry name" value="ARAC-FAMILY TRANSCRIPTIONAL REGULATOR"/>
    <property type="match status" value="1"/>
</dbReference>
<dbReference type="SMART" id="SM00342">
    <property type="entry name" value="HTH_ARAC"/>
    <property type="match status" value="1"/>
</dbReference>
<evidence type="ECO:0000313" key="5">
    <source>
        <dbReference type="EMBL" id="MCP1103324.1"/>
    </source>
</evidence>
<sequence>MQLYKITTDDTLRETVQHGSNDFHFAYYVDDIWKYDFHYIDWHWHHELEFVTAAKGSVICLIDTEEVILEEGNSLLINSGVMHRFETKDGAIMPNIVFYPSLIAPEGSLIYEKYILPFIESDFTYQMFTPAVSWQNQVLRILCSLYKYLDGSNISELYILQQLAQLWNVLIENIEIPVPSATEKDSFTKHYKIQTMIQFIHDHYQEELTLADIASSAAISKSSALQLFKNGIHLSPVKYLIQYRLSQAALLLRTTKQTISVIAQNTGFQDVSYFCRKFKNFYQMQPGEYRQSKGDSAYFSN</sequence>
<dbReference type="InterPro" id="IPR037923">
    <property type="entry name" value="HTH-like"/>
</dbReference>
<keyword evidence="1" id="KW-0805">Transcription regulation</keyword>
<dbReference type="EMBL" id="JAMZFW010000023">
    <property type="protein sequence ID" value="MCP1103324.1"/>
    <property type="molecule type" value="Genomic_DNA"/>
</dbReference>
<dbReference type="Gene3D" id="1.10.10.60">
    <property type="entry name" value="Homeodomain-like"/>
    <property type="match status" value="2"/>
</dbReference>
<dbReference type="Gene3D" id="2.60.120.10">
    <property type="entry name" value="Jelly Rolls"/>
    <property type="match status" value="1"/>
</dbReference>
<dbReference type="InterPro" id="IPR009057">
    <property type="entry name" value="Homeodomain-like_sf"/>
</dbReference>
<evidence type="ECO:0000256" key="2">
    <source>
        <dbReference type="ARBA" id="ARBA00023125"/>
    </source>
</evidence>
<organism evidence="5 6">
    <name type="scientific">Aequitasia blattaphilus</name>
    <dbReference type="NCBI Taxonomy" id="2949332"/>
    <lineage>
        <taxon>Bacteria</taxon>
        <taxon>Bacillati</taxon>
        <taxon>Bacillota</taxon>
        <taxon>Clostridia</taxon>
        <taxon>Lachnospirales</taxon>
        <taxon>Lachnospiraceae</taxon>
        <taxon>Aequitasia</taxon>
    </lineage>
</organism>
<evidence type="ECO:0000259" key="4">
    <source>
        <dbReference type="PROSITE" id="PS01124"/>
    </source>
</evidence>
<keyword evidence="3" id="KW-0804">Transcription</keyword>
<comment type="caution">
    <text evidence="5">The sequence shown here is derived from an EMBL/GenBank/DDBJ whole genome shotgun (WGS) entry which is preliminary data.</text>
</comment>
<reference evidence="5 6" key="1">
    <citation type="journal article" date="2022" name="Genome Biol. Evol.">
        <title>Host diet, physiology and behaviors set the stage for Lachnospiraceae cladogenesis.</title>
        <authorList>
            <person name="Vera-Ponce De Leon A."/>
            <person name="Schneider M."/>
            <person name="Jahnes B.C."/>
            <person name="Sadowski V."/>
            <person name="Camuy-Velez L.A."/>
            <person name="Duan J."/>
            <person name="Sabree Z.L."/>
        </authorList>
    </citation>
    <scope>NUCLEOTIDE SEQUENCE [LARGE SCALE GENOMIC DNA]</scope>
    <source>
        <strain evidence="5 6">PAL113</strain>
    </source>
</reference>
<dbReference type="RefSeq" id="WP_262067099.1">
    <property type="nucleotide sequence ID" value="NZ_JAMXOD010000023.1"/>
</dbReference>
<dbReference type="Pfam" id="PF07883">
    <property type="entry name" value="Cupin_2"/>
    <property type="match status" value="1"/>
</dbReference>
<dbReference type="InterPro" id="IPR014710">
    <property type="entry name" value="RmlC-like_jellyroll"/>
</dbReference>
<dbReference type="Pfam" id="PF12833">
    <property type="entry name" value="HTH_18"/>
    <property type="match status" value="1"/>
</dbReference>
<keyword evidence="6" id="KW-1185">Reference proteome</keyword>
<evidence type="ECO:0000256" key="1">
    <source>
        <dbReference type="ARBA" id="ARBA00023015"/>
    </source>
</evidence>
<dbReference type="PROSITE" id="PS01124">
    <property type="entry name" value="HTH_ARAC_FAMILY_2"/>
    <property type="match status" value="1"/>
</dbReference>
<accession>A0ABT1EBV8</accession>
<dbReference type="InterPro" id="IPR018060">
    <property type="entry name" value="HTH_AraC"/>
</dbReference>
<keyword evidence="2" id="KW-0238">DNA-binding</keyword>
<dbReference type="InterPro" id="IPR020449">
    <property type="entry name" value="Tscrpt_reg_AraC-type_HTH"/>
</dbReference>
<dbReference type="SUPFAM" id="SSF46689">
    <property type="entry name" value="Homeodomain-like"/>
    <property type="match status" value="2"/>
</dbReference>
<proteinExistence type="predicted"/>
<feature type="domain" description="HTH araC/xylS-type" evidence="4">
    <location>
        <begin position="194"/>
        <end position="292"/>
    </location>
</feature>
<dbReference type="Proteomes" id="UP001523566">
    <property type="component" value="Unassembled WGS sequence"/>
</dbReference>
<dbReference type="PRINTS" id="PR00032">
    <property type="entry name" value="HTHARAC"/>
</dbReference>
<dbReference type="SUPFAM" id="SSF51215">
    <property type="entry name" value="Regulatory protein AraC"/>
    <property type="match status" value="1"/>
</dbReference>
<name>A0ABT1EBV8_9FIRM</name>
<evidence type="ECO:0000313" key="6">
    <source>
        <dbReference type="Proteomes" id="UP001523566"/>
    </source>
</evidence>
<evidence type="ECO:0000256" key="3">
    <source>
        <dbReference type="ARBA" id="ARBA00023163"/>
    </source>
</evidence>
<dbReference type="PANTHER" id="PTHR43280:SF2">
    <property type="entry name" value="HTH-TYPE TRANSCRIPTIONAL REGULATOR EXSA"/>
    <property type="match status" value="1"/>
</dbReference>
<dbReference type="InterPro" id="IPR013096">
    <property type="entry name" value="Cupin_2"/>
</dbReference>